<name>C0QC07_DESAH</name>
<protein>
    <submittedName>
        <fullName evidence="3">Transcriptional regulator</fullName>
    </submittedName>
</protein>
<evidence type="ECO:0000313" key="4">
    <source>
        <dbReference type="Proteomes" id="UP000000442"/>
    </source>
</evidence>
<keyword evidence="1" id="KW-0238">DNA-binding</keyword>
<dbReference type="RefSeq" id="WP_015903805.1">
    <property type="nucleotide sequence ID" value="NC_012108.1"/>
</dbReference>
<sequence>MKLGQLLKFIRTSKEMTQKEMASLIGISQNYLSLIESGTKNPSSDKLSDFAEALQISKDALIFVSSNPPEELSGKDQKKYEQLQNNIVSLLLFELTGETENNA</sequence>
<dbReference type="Pfam" id="PF01381">
    <property type="entry name" value="HTH_3"/>
    <property type="match status" value="1"/>
</dbReference>
<evidence type="ECO:0000259" key="2">
    <source>
        <dbReference type="PROSITE" id="PS50943"/>
    </source>
</evidence>
<dbReference type="InterPro" id="IPR010982">
    <property type="entry name" value="Lambda_DNA-bd_dom_sf"/>
</dbReference>
<reference evidence="3 4" key="1">
    <citation type="journal article" date="2009" name="Environ. Microbiol.">
        <title>Genome sequence of Desulfobacterium autotrophicum HRM2, a marine sulfate reducer oxidizing organic carbon completely to carbon dioxide.</title>
        <authorList>
            <person name="Strittmatter A.W."/>
            <person name="Liesegang H."/>
            <person name="Rabus R."/>
            <person name="Decker I."/>
            <person name="Amann J."/>
            <person name="Andres S."/>
            <person name="Henne A."/>
            <person name="Fricke W.F."/>
            <person name="Martinez-Arias R."/>
            <person name="Bartels D."/>
            <person name="Goesmann A."/>
            <person name="Krause L."/>
            <person name="Puehler A."/>
            <person name="Klenk H.P."/>
            <person name="Richter M."/>
            <person name="Schuler M."/>
            <person name="Gloeckner F.O."/>
            <person name="Meyerdierks A."/>
            <person name="Gottschalk G."/>
            <person name="Amann R."/>
        </authorList>
    </citation>
    <scope>NUCLEOTIDE SEQUENCE [LARGE SCALE GENOMIC DNA]</scope>
    <source>
        <strain evidence="4">ATCC 43914 / DSM 3382 / HRM2</strain>
    </source>
</reference>
<dbReference type="CDD" id="cd00093">
    <property type="entry name" value="HTH_XRE"/>
    <property type="match status" value="1"/>
</dbReference>
<gene>
    <name evidence="3" type="ordered locus">HRM2_19180</name>
</gene>
<accession>C0QC07</accession>
<dbReference type="GO" id="GO:0003677">
    <property type="term" value="F:DNA binding"/>
    <property type="evidence" value="ECO:0007669"/>
    <property type="project" value="UniProtKB-KW"/>
</dbReference>
<dbReference type="STRING" id="177437.HRM2_19180"/>
<feature type="domain" description="HTH cro/C1-type" evidence="2">
    <location>
        <begin position="7"/>
        <end position="61"/>
    </location>
</feature>
<evidence type="ECO:0000256" key="1">
    <source>
        <dbReference type="ARBA" id="ARBA00023125"/>
    </source>
</evidence>
<dbReference type="PANTHER" id="PTHR46558">
    <property type="entry name" value="TRACRIPTIONAL REGULATORY PROTEIN-RELATED-RELATED"/>
    <property type="match status" value="1"/>
</dbReference>
<dbReference type="HOGENOM" id="CLU_066192_17_14_7"/>
<dbReference type="KEGG" id="dat:HRM2_19180"/>
<dbReference type="EMBL" id="CP001087">
    <property type="protein sequence ID" value="ACN15019.1"/>
    <property type="molecule type" value="Genomic_DNA"/>
</dbReference>
<keyword evidence="4" id="KW-1185">Reference proteome</keyword>
<dbReference type="OrthoDB" id="5516944at2"/>
<organism evidence="3 4">
    <name type="scientific">Desulforapulum autotrophicum (strain ATCC 43914 / DSM 3382 / VKM B-1955 / HRM2)</name>
    <name type="common">Desulfobacterium autotrophicum</name>
    <dbReference type="NCBI Taxonomy" id="177437"/>
    <lineage>
        <taxon>Bacteria</taxon>
        <taxon>Pseudomonadati</taxon>
        <taxon>Thermodesulfobacteriota</taxon>
        <taxon>Desulfobacteria</taxon>
        <taxon>Desulfobacterales</taxon>
        <taxon>Desulfobacteraceae</taxon>
        <taxon>Desulforapulum</taxon>
    </lineage>
</organism>
<dbReference type="eggNOG" id="COG1396">
    <property type="taxonomic scope" value="Bacteria"/>
</dbReference>
<dbReference type="PANTHER" id="PTHR46558:SF11">
    <property type="entry name" value="HTH-TYPE TRANSCRIPTIONAL REGULATOR XRE"/>
    <property type="match status" value="1"/>
</dbReference>
<dbReference type="SMART" id="SM00530">
    <property type="entry name" value="HTH_XRE"/>
    <property type="match status" value="1"/>
</dbReference>
<dbReference type="AlphaFoldDB" id="C0QC07"/>
<evidence type="ECO:0000313" key="3">
    <source>
        <dbReference type="EMBL" id="ACN15019.1"/>
    </source>
</evidence>
<dbReference type="SUPFAM" id="SSF47413">
    <property type="entry name" value="lambda repressor-like DNA-binding domains"/>
    <property type="match status" value="1"/>
</dbReference>
<dbReference type="Proteomes" id="UP000000442">
    <property type="component" value="Chromosome"/>
</dbReference>
<dbReference type="PROSITE" id="PS50943">
    <property type="entry name" value="HTH_CROC1"/>
    <property type="match status" value="1"/>
</dbReference>
<proteinExistence type="predicted"/>
<dbReference type="InterPro" id="IPR001387">
    <property type="entry name" value="Cro/C1-type_HTH"/>
</dbReference>
<dbReference type="Gene3D" id="1.10.260.40">
    <property type="entry name" value="lambda repressor-like DNA-binding domains"/>
    <property type="match status" value="1"/>
</dbReference>